<feature type="transmembrane region" description="Helical" evidence="1">
    <location>
        <begin position="26"/>
        <end position="46"/>
    </location>
</feature>
<name>A0AAX2IW01_LEGPN</name>
<proteinExistence type="predicted"/>
<protein>
    <recommendedName>
        <fullName evidence="4">Yip1 domain-containing protein</fullName>
    </recommendedName>
</protein>
<feature type="transmembrane region" description="Helical" evidence="1">
    <location>
        <begin position="58"/>
        <end position="78"/>
    </location>
</feature>
<reference evidence="2 3" key="1">
    <citation type="submission" date="2018-06" db="EMBL/GenBank/DDBJ databases">
        <authorList>
            <consortium name="Pathogen Informatics"/>
            <person name="Doyle S."/>
        </authorList>
    </citation>
    <scope>NUCLEOTIDE SEQUENCE [LARGE SCALE GENOMIC DNA]</scope>
    <source>
        <strain evidence="2 3">NCTC12272</strain>
    </source>
</reference>
<gene>
    <name evidence="2" type="ORF">NCTC12272_01208</name>
</gene>
<organism evidence="2 3">
    <name type="scientific">Legionella pneumophila subsp. pascullei</name>
    <dbReference type="NCBI Taxonomy" id="91890"/>
    <lineage>
        <taxon>Bacteria</taxon>
        <taxon>Pseudomonadati</taxon>
        <taxon>Pseudomonadota</taxon>
        <taxon>Gammaproteobacteria</taxon>
        <taxon>Legionellales</taxon>
        <taxon>Legionellaceae</taxon>
        <taxon>Legionella</taxon>
    </lineage>
</organism>
<dbReference type="AlphaFoldDB" id="A0AAX2IW01"/>
<feature type="transmembrane region" description="Helical" evidence="1">
    <location>
        <begin position="98"/>
        <end position="117"/>
    </location>
</feature>
<evidence type="ECO:0008006" key="4">
    <source>
        <dbReference type="Google" id="ProtNLM"/>
    </source>
</evidence>
<keyword evidence="1" id="KW-0472">Membrane</keyword>
<dbReference type="Proteomes" id="UP000249566">
    <property type="component" value="Chromosome 1"/>
</dbReference>
<dbReference type="EMBL" id="LS483412">
    <property type="protein sequence ID" value="SQG90022.1"/>
    <property type="molecule type" value="Genomic_DNA"/>
</dbReference>
<evidence type="ECO:0000313" key="2">
    <source>
        <dbReference type="EMBL" id="SQG90022.1"/>
    </source>
</evidence>
<sequence>MFRYFKRGWNGELKFSEVLFASGGDYFLLEGGIAYIGFYILFAILLMTSKPLSLDNILALALFSYGIVFYIWLLKAFWGSANFCSNKISAGLIRTFTIILPLISIVLFVLIIIYYLVTAIMDALSG</sequence>
<evidence type="ECO:0000256" key="1">
    <source>
        <dbReference type="SAM" id="Phobius"/>
    </source>
</evidence>
<accession>A0AAX2IW01</accession>
<evidence type="ECO:0000313" key="3">
    <source>
        <dbReference type="Proteomes" id="UP000249566"/>
    </source>
</evidence>
<keyword evidence="1" id="KW-1133">Transmembrane helix</keyword>
<keyword evidence="1" id="KW-0812">Transmembrane</keyword>
<dbReference type="RefSeq" id="WP_027221374.1">
    <property type="nucleotide sequence ID" value="NZ_CAAAIJ010000001.1"/>
</dbReference>